<dbReference type="PANTHER" id="PTHR38596">
    <property type="entry name" value="UPF0114 PROTEIN YQHA"/>
    <property type="match status" value="1"/>
</dbReference>
<comment type="caution">
    <text evidence="9">The sequence shown here is derived from an EMBL/GenBank/DDBJ whole genome shotgun (WGS) entry which is preliminary data.</text>
</comment>
<sequence length="201" mass="21716">MPARHMGELLNRVILASRFVLAAFYIGLVAALAAYAAAFVKKVWDFASKVLVSEDHDNLLAILYLLDSALVAALIVTVALSSWDTLVSRLKTQAEQENMSWVAKVDPGNLKIKLATALVAISGINLLQLFLDIRETEDRVLWWAIAIHGAFLAAVLVLAIADRLEGTSEGKPRAEVPTGQKEGAPPGHPRRRETGPGDAEA</sequence>
<evidence type="ECO:0000256" key="4">
    <source>
        <dbReference type="ARBA" id="ARBA00022692"/>
    </source>
</evidence>
<comment type="subcellular location">
    <subcellularLocation>
        <location evidence="1 7">Cell membrane</location>
        <topology evidence="1 7">Multi-pass membrane protein</topology>
    </subcellularLocation>
</comment>
<dbReference type="InterPro" id="IPR020761">
    <property type="entry name" value="UPF0114_bac"/>
</dbReference>
<name>A0A940N1M3_9PROT</name>
<proteinExistence type="inferred from homology"/>
<evidence type="ECO:0000256" key="2">
    <source>
        <dbReference type="ARBA" id="ARBA00005774"/>
    </source>
</evidence>
<dbReference type="AlphaFoldDB" id="A0A940N1M3"/>
<dbReference type="Pfam" id="PF03350">
    <property type="entry name" value="UPF0114"/>
    <property type="match status" value="1"/>
</dbReference>
<gene>
    <name evidence="9" type="ORF">J5Y10_07355</name>
</gene>
<feature type="transmembrane region" description="Helical" evidence="7">
    <location>
        <begin position="140"/>
        <end position="161"/>
    </location>
</feature>
<dbReference type="RefSeq" id="WP_209372287.1">
    <property type="nucleotide sequence ID" value="NZ_JAGIZA010000004.1"/>
</dbReference>
<dbReference type="Proteomes" id="UP000677537">
    <property type="component" value="Unassembled WGS sequence"/>
</dbReference>
<evidence type="ECO:0000313" key="9">
    <source>
        <dbReference type="EMBL" id="MBP0492592.1"/>
    </source>
</evidence>
<evidence type="ECO:0000256" key="1">
    <source>
        <dbReference type="ARBA" id="ARBA00004651"/>
    </source>
</evidence>
<evidence type="ECO:0000256" key="6">
    <source>
        <dbReference type="ARBA" id="ARBA00023136"/>
    </source>
</evidence>
<keyword evidence="5 7" id="KW-1133">Transmembrane helix</keyword>
<reference evidence="9" key="1">
    <citation type="submission" date="2021-03" db="EMBL/GenBank/DDBJ databases">
        <authorList>
            <person name="So Y."/>
        </authorList>
    </citation>
    <scope>NUCLEOTIDE SEQUENCE</scope>
    <source>
        <strain evidence="9">SG15</strain>
    </source>
</reference>
<dbReference type="GO" id="GO:0005886">
    <property type="term" value="C:plasma membrane"/>
    <property type="evidence" value="ECO:0007669"/>
    <property type="project" value="UniProtKB-SubCell"/>
</dbReference>
<comment type="similarity">
    <text evidence="2 7">Belongs to the UPF0114 family.</text>
</comment>
<feature type="transmembrane region" description="Helical" evidence="7">
    <location>
        <begin position="60"/>
        <end position="83"/>
    </location>
</feature>
<evidence type="ECO:0000256" key="7">
    <source>
        <dbReference type="HAMAP-Rule" id="MF_00143"/>
    </source>
</evidence>
<keyword evidence="10" id="KW-1185">Reference proteome</keyword>
<evidence type="ECO:0000256" key="8">
    <source>
        <dbReference type="SAM" id="MobiDB-lite"/>
    </source>
</evidence>
<keyword evidence="6 7" id="KW-0472">Membrane</keyword>
<dbReference type="PANTHER" id="PTHR38596:SF1">
    <property type="entry name" value="UPF0114 PROTEIN YQHA"/>
    <property type="match status" value="1"/>
</dbReference>
<accession>A0A940N1M3</accession>
<feature type="transmembrane region" description="Helical" evidence="7">
    <location>
        <begin position="114"/>
        <end position="134"/>
    </location>
</feature>
<dbReference type="InterPro" id="IPR005134">
    <property type="entry name" value="UPF0114"/>
</dbReference>
<feature type="region of interest" description="Disordered" evidence="8">
    <location>
        <begin position="168"/>
        <end position="201"/>
    </location>
</feature>
<dbReference type="HAMAP" id="MF_00143">
    <property type="entry name" value="UPF0114"/>
    <property type="match status" value="1"/>
</dbReference>
<keyword evidence="4 7" id="KW-0812">Transmembrane</keyword>
<organism evidence="9 10">
    <name type="scientific">Roseomonas indoligenes</name>
    <dbReference type="NCBI Taxonomy" id="2820811"/>
    <lineage>
        <taxon>Bacteria</taxon>
        <taxon>Pseudomonadati</taxon>
        <taxon>Pseudomonadota</taxon>
        <taxon>Alphaproteobacteria</taxon>
        <taxon>Acetobacterales</taxon>
        <taxon>Roseomonadaceae</taxon>
        <taxon>Roseomonas</taxon>
    </lineage>
</organism>
<evidence type="ECO:0000256" key="5">
    <source>
        <dbReference type="ARBA" id="ARBA00022989"/>
    </source>
</evidence>
<protein>
    <recommendedName>
        <fullName evidence="7">UPF0114 protein J5Y10_07355</fullName>
    </recommendedName>
</protein>
<dbReference type="EMBL" id="JAGIZA010000004">
    <property type="protein sequence ID" value="MBP0492592.1"/>
    <property type="molecule type" value="Genomic_DNA"/>
</dbReference>
<evidence type="ECO:0000313" key="10">
    <source>
        <dbReference type="Proteomes" id="UP000677537"/>
    </source>
</evidence>
<feature type="transmembrane region" description="Helical" evidence="7">
    <location>
        <begin position="20"/>
        <end position="40"/>
    </location>
</feature>
<keyword evidence="3 7" id="KW-1003">Cell membrane</keyword>
<evidence type="ECO:0000256" key="3">
    <source>
        <dbReference type="ARBA" id="ARBA00022475"/>
    </source>
</evidence>